<name>A0A368GP66_ANCCA</name>
<dbReference type="AlphaFoldDB" id="A0A368GP66"/>
<sequence>MKRSNILSVHILVQHVRKESMGTSFSINTWDRTLYEPTETRQGRFFLSKMHIEELIHQQVDDKCTDAVSMQWTASPKKSPEHFYSLALYAC</sequence>
<comment type="caution">
    <text evidence="1">The sequence shown here is derived from an EMBL/GenBank/DDBJ whole genome shotgun (WGS) entry which is preliminary data.</text>
</comment>
<proteinExistence type="predicted"/>
<keyword evidence="2" id="KW-1185">Reference proteome</keyword>
<dbReference type="Proteomes" id="UP000252519">
    <property type="component" value="Unassembled WGS sequence"/>
</dbReference>
<organism evidence="1 2">
    <name type="scientific">Ancylostoma caninum</name>
    <name type="common">Dog hookworm</name>
    <dbReference type="NCBI Taxonomy" id="29170"/>
    <lineage>
        <taxon>Eukaryota</taxon>
        <taxon>Metazoa</taxon>
        <taxon>Ecdysozoa</taxon>
        <taxon>Nematoda</taxon>
        <taxon>Chromadorea</taxon>
        <taxon>Rhabditida</taxon>
        <taxon>Rhabditina</taxon>
        <taxon>Rhabditomorpha</taxon>
        <taxon>Strongyloidea</taxon>
        <taxon>Ancylostomatidae</taxon>
        <taxon>Ancylostomatinae</taxon>
        <taxon>Ancylostoma</taxon>
    </lineage>
</organism>
<accession>A0A368GP66</accession>
<evidence type="ECO:0000313" key="1">
    <source>
        <dbReference type="EMBL" id="RCN45428.1"/>
    </source>
</evidence>
<protein>
    <submittedName>
        <fullName evidence="1">Uncharacterized protein</fullName>
    </submittedName>
</protein>
<dbReference type="EMBL" id="JOJR01000102">
    <property type="protein sequence ID" value="RCN45428.1"/>
    <property type="molecule type" value="Genomic_DNA"/>
</dbReference>
<gene>
    <name evidence="1" type="ORF">ANCCAN_08578</name>
</gene>
<reference evidence="1 2" key="1">
    <citation type="submission" date="2014-10" db="EMBL/GenBank/DDBJ databases">
        <title>Draft genome of the hookworm Ancylostoma caninum.</title>
        <authorList>
            <person name="Mitreva M."/>
        </authorList>
    </citation>
    <scope>NUCLEOTIDE SEQUENCE [LARGE SCALE GENOMIC DNA]</scope>
    <source>
        <strain evidence="1 2">Baltimore</strain>
    </source>
</reference>
<evidence type="ECO:0000313" key="2">
    <source>
        <dbReference type="Proteomes" id="UP000252519"/>
    </source>
</evidence>